<feature type="compositionally biased region" description="Basic and acidic residues" evidence="1">
    <location>
        <begin position="51"/>
        <end position="67"/>
    </location>
</feature>
<keyword evidence="3" id="KW-1185">Reference proteome</keyword>
<evidence type="ECO:0000256" key="1">
    <source>
        <dbReference type="SAM" id="MobiDB-lite"/>
    </source>
</evidence>
<feature type="compositionally biased region" description="Basic residues" evidence="1">
    <location>
        <begin position="68"/>
        <end position="77"/>
    </location>
</feature>
<accession>A0A2R6W500</accession>
<evidence type="ECO:0000313" key="2">
    <source>
        <dbReference type="EMBL" id="PTQ28924.1"/>
    </source>
</evidence>
<organism evidence="2 3">
    <name type="scientific">Marchantia polymorpha</name>
    <name type="common">Common liverwort</name>
    <name type="synonym">Marchantia aquatica</name>
    <dbReference type="NCBI Taxonomy" id="3197"/>
    <lineage>
        <taxon>Eukaryota</taxon>
        <taxon>Viridiplantae</taxon>
        <taxon>Streptophyta</taxon>
        <taxon>Embryophyta</taxon>
        <taxon>Marchantiophyta</taxon>
        <taxon>Marchantiopsida</taxon>
        <taxon>Marchantiidae</taxon>
        <taxon>Marchantiales</taxon>
        <taxon>Marchantiaceae</taxon>
        <taxon>Marchantia</taxon>
    </lineage>
</organism>
<dbReference type="AlphaFoldDB" id="A0A2R6W500"/>
<proteinExistence type="predicted"/>
<gene>
    <name evidence="2" type="ORF">MARPO_0151s0002</name>
</gene>
<name>A0A2R6W500_MARPO</name>
<feature type="region of interest" description="Disordered" evidence="1">
    <location>
        <begin position="50"/>
        <end position="77"/>
    </location>
</feature>
<reference evidence="3" key="1">
    <citation type="journal article" date="2017" name="Cell">
        <title>Insights into land plant evolution garnered from the Marchantia polymorpha genome.</title>
        <authorList>
            <person name="Bowman J.L."/>
            <person name="Kohchi T."/>
            <person name="Yamato K.T."/>
            <person name="Jenkins J."/>
            <person name="Shu S."/>
            <person name="Ishizaki K."/>
            <person name="Yamaoka S."/>
            <person name="Nishihama R."/>
            <person name="Nakamura Y."/>
            <person name="Berger F."/>
            <person name="Adam C."/>
            <person name="Aki S.S."/>
            <person name="Althoff F."/>
            <person name="Araki T."/>
            <person name="Arteaga-Vazquez M.A."/>
            <person name="Balasubrmanian S."/>
            <person name="Barry K."/>
            <person name="Bauer D."/>
            <person name="Boehm C.R."/>
            <person name="Briginshaw L."/>
            <person name="Caballero-Perez J."/>
            <person name="Catarino B."/>
            <person name="Chen F."/>
            <person name="Chiyoda S."/>
            <person name="Chovatia M."/>
            <person name="Davies K.M."/>
            <person name="Delmans M."/>
            <person name="Demura T."/>
            <person name="Dierschke T."/>
            <person name="Dolan L."/>
            <person name="Dorantes-Acosta A.E."/>
            <person name="Eklund D.M."/>
            <person name="Florent S.N."/>
            <person name="Flores-Sandoval E."/>
            <person name="Fujiyama A."/>
            <person name="Fukuzawa H."/>
            <person name="Galik B."/>
            <person name="Grimanelli D."/>
            <person name="Grimwood J."/>
            <person name="Grossniklaus U."/>
            <person name="Hamada T."/>
            <person name="Haseloff J."/>
            <person name="Hetherington A.J."/>
            <person name="Higo A."/>
            <person name="Hirakawa Y."/>
            <person name="Hundley H.N."/>
            <person name="Ikeda Y."/>
            <person name="Inoue K."/>
            <person name="Inoue S.I."/>
            <person name="Ishida S."/>
            <person name="Jia Q."/>
            <person name="Kakita M."/>
            <person name="Kanazawa T."/>
            <person name="Kawai Y."/>
            <person name="Kawashima T."/>
            <person name="Kennedy M."/>
            <person name="Kinose K."/>
            <person name="Kinoshita T."/>
            <person name="Kohara Y."/>
            <person name="Koide E."/>
            <person name="Komatsu K."/>
            <person name="Kopischke S."/>
            <person name="Kubo M."/>
            <person name="Kyozuka J."/>
            <person name="Lagercrantz U."/>
            <person name="Lin S.S."/>
            <person name="Lindquist E."/>
            <person name="Lipzen A.M."/>
            <person name="Lu C.W."/>
            <person name="De Luna E."/>
            <person name="Martienssen R.A."/>
            <person name="Minamino N."/>
            <person name="Mizutani M."/>
            <person name="Mizutani M."/>
            <person name="Mochizuki N."/>
            <person name="Monte I."/>
            <person name="Mosher R."/>
            <person name="Nagasaki H."/>
            <person name="Nakagami H."/>
            <person name="Naramoto S."/>
            <person name="Nishitani K."/>
            <person name="Ohtani M."/>
            <person name="Okamoto T."/>
            <person name="Okumura M."/>
            <person name="Phillips J."/>
            <person name="Pollak B."/>
            <person name="Reinders A."/>
            <person name="Rovekamp M."/>
            <person name="Sano R."/>
            <person name="Sawa S."/>
            <person name="Schmid M.W."/>
            <person name="Shirakawa M."/>
            <person name="Solano R."/>
            <person name="Spunde A."/>
            <person name="Suetsugu N."/>
            <person name="Sugano S."/>
            <person name="Sugiyama A."/>
            <person name="Sun R."/>
            <person name="Suzuki Y."/>
            <person name="Takenaka M."/>
            <person name="Takezawa D."/>
            <person name="Tomogane H."/>
            <person name="Tsuzuki M."/>
            <person name="Ueda T."/>
            <person name="Umeda M."/>
            <person name="Ward J.M."/>
            <person name="Watanabe Y."/>
            <person name="Yazaki K."/>
            <person name="Yokoyama R."/>
            <person name="Yoshitake Y."/>
            <person name="Yotsui I."/>
            <person name="Zachgo S."/>
            <person name="Schmutz J."/>
        </authorList>
    </citation>
    <scope>NUCLEOTIDE SEQUENCE [LARGE SCALE GENOMIC DNA]</scope>
    <source>
        <strain evidence="3">Tak-1</strain>
    </source>
</reference>
<evidence type="ECO:0000313" key="3">
    <source>
        <dbReference type="Proteomes" id="UP000244005"/>
    </source>
</evidence>
<dbReference type="EMBL" id="KZ772821">
    <property type="protein sequence ID" value="PTQ28924.1"/>
    <property type="molecule type" value="Genomic_DNA"/>
</dbReference>
<dbReference type="Proteomes" id="UP000244005">
    <property type="component" value="Unassembled WGS sequence"/>
</dbReference>
<sequence>MGREHEERRPRSSFSLQLLRPIFARKQEGAPKARSSWRERAWWWGCACDPPRGEGPRRSGREAEVRPPRRIRSLARV</sequence>
<protein>
    <submittedName>
        <fullName evidence="2">Uncharacterized protein</fullName>
    </submittedName>
</protein>